<protein>
    <recommendedName>
        <fullName evidence="3">DUF177 domain-containing protein</fullName>
    </recommendedName>
</protein>
<dbReference type="Pfam" id="PF02620">
    <property type="entry name" value="YceD"/>
    <property type="match status" value="1"/>
</dbReference>
<dbReference type="OrthoDB" id="9790372at2"/>
<reference evidence="2" key="1">
    <citation type="submission" date="2016-11" db="EMBL/GenBank/DDBJ databases">
        <authorList>
            <person name="Varghese N."/>
            <person name="Submissions S."/>
        </authorList>
    </citation>
    <scope>NUCLEOTIDE SEQUENCE [LARGE SCALE GENOMIC DNA]</scope>
    <source>
        <strain evidence="2">DSM 14826</strain>
    </source>
</reference>
<dbReference type="EMBL" id="FRAI01000005">
    <property type="protein sequence ID" value="SHJ60459.1"/>
    <property type="molecule type" value="Genomic_DNA"/>
</dbReference>
<evidence type="ECO:0008006" key="3">
    <source>
        <dbReference type="Google" id="ProtNLM"/>
    </source>
</evidence>
<dbReference type="RefSeq" id="WP_072905456.1">
    <property type="nucleotide sequence ID" value="NZ_FRAI01000005.1"/>
</dbReference>
<evidence type="ECO:0000313" key="2">
    <source>
        <dbReference type="Proteomes" id="UP000243547"/>
    </source>
</evidence>
<name>A0A1M6KNE4_9FIRM</name>
<organism evidence="1 2">
    <name type="scientific">Anaerobranca californiensis DSM 14826</name>
    <dbReference type="NCBI Taxonomy" id="1120989"/>
    <lineage>
        <taxon>Bacteria</taxon>
        <taxon>Bacillati</taxon>
        <taxon>Bacillota</taxon>
        <taxon>Clostridia</taxon>
        <taxon>Eubacteriales</taxon>
        <taxon>Proteinivoracaceae</taxon>
        <taxon>Anaerobranca</taxon>
    </lineage>
</organism>
<dbReference type="AlphaFoldDB" id="A0A1M6KNE4"/>
<dbReference type="Proteomes" id="UP000243547">
    <property type="component" value="Unassembled WGS sequence"/>
</dbReference>
<gene>
    <name evidence="1" type="ORF">SAMN02745227_00189</name>
</gene>
<proteinExistence type="predicted"/>
<dbReference type="InterPro" id="IPR003772">
    <property type="entry name" value="YceD"/>
</dbReference>
<dbReference type="PANTHER" id="PTHR34374:SF1">
    <property type="entry name" value="LARGE RIBOSOMAL RNA SUBUNIT ACCUMULATION PROTEIN YCED HOMOLOG 1, CHLOROPLASTIC"/>
    <property type="match status" value="1"/>
</dbReference>
<sequence>MKGSQAINLDEIIKEPNLTKQFSFSIDPAEIKELTGYITPSSPILLDLSIRFADDIFYVTGNLTGVLELECSRCMEVVVYEINYPIADGYSLKPQKDEDIIVLDKSKLELEEILRESLEFAMPVKILCKESCLGLCINCGSNLNLSTCQCLKDQIDPRLAILKDLLKE</sequence>
<keyword evidence="2" id="KW-1185">Reference proteome</keyword>
<dbReference type="STRING" id="1120989.SAMN02745227_00189"/>
<accession>A0A1M6KNE4</accession>
<dbReference type="PANTHER" id="PTHR34374">
    <property type="entry name" value="LARGE RIBOSOMAL RNA SUBUNIT ACCUMULATION PROTEIN YCED HOMOLOG 1, CHLOROPLASTIC"/>
    <property type="match status" value="1"/>
</dbReference>
<evidence type="ECO:0000313" key="1">
    <source>
        <dbReference type="EMBL" id="SHJ60459.1"/>
    </source>
</evidence>